<proteinExistence type="predicted"/>
<reference evidence="1" key="1">
    <citation type="submission" date="2021-02" db="EMBL/GenBank/DDBJ databases">
        <authorList>
            <person name="Nowell W R."/>
        </authorList>
    </citation>
    <scope>NUCLEOTIDE SEQUENCE</scope>
</reference>
<accession>A0A821TWT0</accession>
<name>A0A821TWT0_9BILA</name>
<keyword evidence="2" id="KW-1185">Reference proteome</keyword>
<sequence>ILMDFLFSIVSDNDEEDIVVKESLVVELLDEDDDDDELDRLPLLVLELDRLGRL</sequence>
<organism evidence="1 2">
    <name type="scientific">Rotaria socialis</name>
    <dbReference type="NCBI Taxonomy" id="392032"/>
    <lineage>
        <taxon>Eukaryota</taxon>
        <taxon>Metazoa</taxon>
        <taxon>Spiralia</taxon>
        <taxon>Gnathifera</taxon>
        <taxon>Rotifera</taxon>
        <taxon>Eurotatoria</taxon>
        <taxon>Bdelloidea</taxon>
        <taxon>Philodinida</taxon>
        <taxon>Philodinidae</taxon>
        <taxon>Rotaria</taxon>
    </lineage>
</organism>
<feature type="non-terminal residue" evidence="1">
    <location>
        <position position="1"/>
    </location>
</feature>
<dbReference type="EMBL" id="CAJOBP010071016">
    <property type="protein sequence ID" value="CAF4883161.1"/>
    <property type="molecule type" value="Genomic_DNA"/>
</dbReference>
<dbReference type="AlphaFoldDB" id="A0A821TWT0"/>
<gene>
    <name evidence="1" type="ORF">UJA718_LOCUS44784</name>
</gene>
<evidence type="ECO:0000313" key="2">
    <source>
        <dbReference type="Proteomes" id="UP000663873"/>
    </source>
</evidence>
<dbReference type="Proteomes" id="UP000663873">
    <property type="component" value="Unassembled WGS sequence"/>
</dbReference>
<protein>
    <submittedName>
        <fullName evidence="1">Uncharacterized protein</fullName>
    </submittedName>
</protein>
<evidence type="ECO:0000313" key="1">
    <source>
        <dbReference type="EMBL" id="CAF4883161.1"/>
    </source>
</evidence>
<comment type="caution">
    <text evidence="1">The sequence shown here is derived from an EMBL/GenBank/DDBJ whole genome shotgun (WGS) entry which is preliminary data.</text>
</comment>